<accession>A0A498MBH4</accession>
<feature type="signal peptide" evidence="2">
    <location>
        <begin position="1"/>
        <end position="22"/>
    </location>
</feature>
<dbReference type="EMBL" id="QBIY01012909">
    <property type="protein sequence ID" value="RXN14447.1"/>
    <property type="molecule type" value="Genomic_DNA"/>
</dbReference>
<dbReference type="Proteomes" id="UP000290572">
    <property type="component" value="Unassembled WGS sequence"/>
</dbReference>
<sequence>MTRKSVKRSIFLGSVLFKIASSLVLEIFPCSPDPSRHALNSRSAWLSSYFELEFPSDARRASGQSPFIRTLCCPPVRKSKSHKASLRLASHLFKSSSATIRGYLVSDAQDRSTDSSLQWHGQMAFVSVTDCSCGLPGPTTLARARGDPRGTDHSSGPAASCSPRRHIY</sequence>
<protein>
    <recommendedName>
        <fullName evidence="6">Secreted protein</fullName>
    </recommendedName>
</protein>
<keyword evidence="2" id="KW-0732">Signal</keyword>
<gene>
    <name evidence="3" type="ORF">ROHU_028708</name>
    <name evidence="4" type="ORF">ROHU_028726</name>
</gene>
<proteinExistence type="predicted"/>
<dbReference type="EMBL" id="QBIY01012909">
    <property type="protein sequence ID" value="RXN14429.1"/>
    <property type="molecule type" value="Genomic_DNA"/>
</dbReference>
<evidence type="ECO:0000256" key="2">
    <source>
        <dbReference type="SAM" id="SignalP"/>
    </source>
</evidence>
<feature type="region of interest" description="Disordered" evidence="1">
    <location>
        <begin position="141"/>
        <end position="168"/>
    </location>
</feature>
<evidence type="ECO:0000313" key="4">
    <source>
        <dbReference type="EMBL" id="RXN14447.1"/>
    </source>
</evidence>
<evidence type="ECO:0000313" key="3">
    <source>
        <dbReference type="EMBL" id="RXN14429.1"/>
    </source>
</evidence>
<dbReference type="AlphaFoldDB" id="A0A498MBH4"/>
<name>A0A498MBH4_LABRO</name>
<keyword evidence="5" id="KW-1185">Reference proteome</keyword>
<comment type="caution">
    <text evidence="4">The sequence shown here is derived from an EMBL/GenBank/DDBJ whole genome shotgun (WGS) entry which is preliminary data.</text>
</comment>
<reference evidence="4 5" key="1">
    <citation type="submission" date="2018-03" db="EMBL/GenBank/DDBJ databases">
        <title>Draft genome sequence of Rohu Carp (Labeo rohita).</title>
        <authorList>
            <person name="Das P."/>
            <person name="Kushwaha B."/>
            <person name="Joshi C.G."/>
            <person name="Kumar D."/>
            <person name="Nagpure N.S."/>
            <person name="Sahoo L."/>
            <person name="Das S.P."/>
            <person name="Bit A."/>
            <person name="Patnaik S."/>
            <person name="Meher P.K."/>
            <person name="Jayasankar P."/>
            <person name="Koringa P.G."/>
            <person name="Patel N.V."/>
            <person name="Hinsu A.T."/>
            <person name="Kumar R."/>
            <person name="Pandey M."/>
            <person name="Agarwal S."/>
            <person name="Srivastava S."/>
            <person name="Singh M."/>
            <person name="Iquebal M.A."/>
            <person name="Jaiswal S."/>
            <person name="Angadi U.B."/>
            <person name="Kumar N."/>
            <person name="Raza M."/>
            <person name="Shah T.M."/>
            <person name="Rai A."/>
            <person name="Jena J.K."/>
        </authorList>
    </citation>
    <scope>NUCLEOTIDE SEQUENCE [LARGE SCALE GENOMIC DNA]</scope>
    <source>
        <strain evidence="4">DASCIFA01</strain>
        <tissue evidence="4">Testis</tissue>
    </source>
</reference>
<evidence type="ECO:0000256" key="1">
    <source>
        <dbReference type="SAM" id="MobiDB-lite"/>
    </source>
</evidence>
<evidence type="ECO:0000313" key="5">
    <source>
        <dbReference type="Proteomes" id="UP000290572"/>
    </source>
</evidence>
<feature type="chain" id="PRO_5036117631" description="Secreted protein" evidence="2">
    <location>
        <begin position="23"/>
        <end position="168"/>
    </location>
</feature>
<evidence type="ECO:0008006" key="6">
    <source>
        <dbReference type="Google" id="ProtNLM"/>
    </source>
</evidence>
<organism evidence="4 5">
    <name type="scientific">Labeo rohita</name>
    <name type="common">Indian major carp</name>
    <name type="synonym">Cyprinus rohita</name>
    <dbReference type="NCBI Taxonomy" id="84645"/>
    <lineage>
        <taxon>Eukaryota</taxon>
        <taxon>Metazoa</taxon>
        <taxon>Chordata</taxon>
        <taxon>Craniata</taxon>
        <taxon>Vertebrata</taxon>
        <taxon>Euteleostomi</taxon>
        <taxon>Actinopterygii</taxon>
        <taxon>Neopterygii</taxon>
        <taxon>Teleostei</taxon>
        <taxon>Ostariophysi</taxon>
        <taxon>Cypriniformes</taxon>
        <taxon>Cyprinidae</taxon>
        <taxon>Labeoninae</taxon>
        <taxon>Labeonini</taxon>
        <taxon>Labeo</taxon>
    </lineage>
</organism>